<dbReference type="OrthoDB" id="10254570at2759"/>
<evidence type="ECO:0000313" key="19">
    <source>
        <dbReference type="EMBL" id="PRP74130.1"/>
    </source>
</evidence>
<dbReference type="InterPro" id="IPR015424">
    <property type="entry name" value="PyrdxlP-dep_Trfase"/>
</dbReference>
<feature type="region of interest" description="Disordered" evidence="18">
    <location>
        <begin position="449"/>
        <end position="491"/>
    </location>
</feature>
<evidence type="ECO:0000256" key="5">
    <source>
        <dbReference type="ARBA" id="ARBA00022692"/>
    </source>
</evidence>
<keyword evidence="10" id="KW-0443">Lipid metabolism</keyword>
<dbReference type="GO" id="GO:0008117">
    <property type="term" value="F:sphinganine-1-phosphate aldolase activity"/>
    <property type="evidence" value="ECO:0007669"/>
    <property type="project" value="UniProtKB-EC"/>
</dbReference>
<evidence type="ECO:0000313" key="20">
    <source>
        <dbReference type="Proteomes" id="UP000241769"/>
    </source>
</evidence>
<feature type="compositionally biased region" description="Low complexity" evidence="18">
    <location>
        <begin position="547"/>
        <end position="557"/>
    </location>
</feature>
<keyword evidence="9" id="KW-1133">Transmembrane helix</keyword>
<dbReference type="PANTHER" id="PTHR42735">
    <property type="match status" value="1"/>
</dbReference>
<feature type="compositionally biased region" description="Polar residues" evidence="18">
    <location>
        <begin position="461"/>
        <end position="486"/>
    </location>
</feature>
<feature type="modified residue" description="N6-(pyridoxal phosphate)lysine" evidence="16">
    <location>
        <position position="945"/>
    </location>
</feature>
<organism evidence="19 20">
    <name type="scientific">Planoprotostelium fungivorum</name>
    <dbReference type="NCBI Taxonomy" id="1890364"/>
    <lineage>
        <taxon>Eukaryota</taxon>
        <taxon>Amoebozoa</taxon>
        <taxon>Evosea</taxon>
        <taxon>Variosea</taxon>
        <taxon>Cavosteliida</taxon>
        <taxon>Cavosteliaceae</taxon>
        <taxon>Planoprotostelium</taxon>
    </lineage>
</organism>
<dbReference type="SUPFAM" id="SSF53383">
    <property type="entry name" value="PLP-dependent transferases"/>
    <property type="match status" value="1"/>
</dbReference>
<evidence type="ECO:0000256" key="10">
    <source>
        <dbReference type="ARBA" id="ARBA00023098"/>
    </source>
</evidence>
<evidence type="ECO:0000256" key="4">
    <source>
        <dbReference type="ARBA" id="ARBA00004991"/>
    </source>
</evidence>
<comment type="pathway">
    <text evidence="3">Lipid metabolism; sphingolipid metabolism.</text>
</comment>
<dbReference type="AlphaFoldDB" id="A0A2P6MR03"/>
<dbReference type="FunFam" id="3.40.640.10:FF:000020">
    <property type="entry name" value="sphingosine-1-phosphate lyase 1"/>
    <property type="match status" value="1"/>
</dbReference>
<keyword evidence="20" id="KW-1185">Reference proteome</keyword>
<evidence type="ECO:0000256" key="14">
    <source>
        <dbReference type="ARBA" id="ARBA00038965"/>
    </source>
</evidence>
<comment type="pathway">
    <text evidence="4">Sphingolipid metabolism.</text>
</comment>
<comment type="similarity">
    <text evidence="13">Belongs to the group II decarboxylase family. Sphingosine-1-phosphate lyase subfamily.</text>
</comment>
<evidence type="ECO:0000256" key="8">
    <source>
        <dbReference type="ARBA" id="ARBA00022919"/>
    </source>
</evidence>
<feature type="compositionally biased region" description="Polar residues" evidence="18">
    <location>
        <begin position="566"/>
        <end position="581"/>
    </location>
</feature>
<keyword evidence="5" id="KW-0812">Transmembrane</keyword>
<keyword evidence="12 19" id="KW-0456">Lyase</keyword>
<feature type="compositionally biased region" description="Basic and acidic residues" evidence="18">
    <location>
        <begin position="401"/>
        <end position="415"/>
    </location>
</feature>
<keyword evidence="7 16" id="KW-0663">Pyridoxal phosphate</keyword>
<dbReference type="GO" id="GO:0019752">
    <property type="term" value="P:carboxylic acid metabolic process"/>
    <property type="evidence" value="ECO:0007669"/>
    <property type="project" value="InterPro"/>
</dbReference>
<evidence type="ECO:0000256" key="11">
    <source>
        <dbReference type="ARBA" id="ARBA00023136"/>
    </source>
</evidence>
<evidence type="ECO:0000256" key="18">
    <source>
        <dbReference type="SAM" id="MobiDB-lite"/>
    </source>
</evidence>
<feature type="region of interest" description="Disordered" evidence="18">
    <location>
        <begin position="547"/>
        <end position="582"/>
    </location>
</feature>
<dbReference type="GO" id="GO:0030149">
    <property type="term" value="P:sphingolipid catabolic process"/>
    <property type="evidence" value="ECO:0007669"/>
    <property type="project" value="TreeGrafter"/>
</dbReference>
<dbReference type="Pfam" id="PF00282">
    <property type="entry name" value="Pyridoxal_deC"/>
    <property type="match status" value="1"/>
</dbReference>
<dbReference type="EMBL" id="MDYQ01000497">
    <property type="protein sequence ID" value="PRP74130.1"/>
    <property type="molecule type" value="Genomic_DNA"/>
</dbReference>
<dbReference type="InterPro" id="IPR015421">
    <property type="entry name" value="PyrdxlP-dep_Trfase_major"/>
</dbReference>
<evidence type="ECO:0000256" key="16">
    <source>
        <dbReference type="PIRSR" id="PIRSR602129-50"/>
    </source>
</evidence>
<feature type="compositionally biased region" description="Basic and acidic residues" evidence="18">
    <location>
        <begin position="449"/>
        <end position="460"/>
    </location>
</feature>
<dbReference type="Gene3D" id="3.40.640.10">
    <property type="entry name" value="Type I PLP-dependent aspartate aminotransferase-like (Major domain)"/>
    <property type="match status" value="1"/>
</dbReference>
<comment type="subcellular location">
    <subcellularLocation>
        <location evidence="2">Endoplasmic reticulum membrane</location>
        <topology evidence="2">Single-pass membrane protein</topology>
    </subcellularLocation>
</comment>
<dbReference type="InterPro" id="IPR002129">
    <property type="entry name" value="PyrdxlP-dep_de-COase"/>
</dbReference>
<evidence type="ECO:0000256" key="15">
    <source>
        <dbReference type="ARBA" id="ARBA00042568"/>
    </source>
</evidence>
<name>A0A2P6MR03_9EUKA</name>
<evidence type="ECO:0000256" key="3">
    <source>
        <dbReference type="ARBA" id="ARBA00004760"/>
    </source>
</evidence>
<evidence type="ECO:0000256" key="6">
    <source>
        <dbReference type="ARBA" id="ARBA00022824"/>
    </source>
</evidence>
<keyword evidence="11" id="KW-0472">Membrane</keyword>
<proteinExistence type="inferred from homology"/>
<keyword evidence="17" id="KW-0175">Coiled coil</keyword>
<dbReference type="InterPro" id="IPR050477">
    <property type="entry name" value="GrpII_AminoAcid_Decarb"/>
</dbReference>
<accession>A0A2P6MR03</accession>
<dbReference type="GO" id="GO:0030170">
    <property type="term" value="F:pyridoxal phosphate binding"/>
    <property type="evidence" value="ECO:0007669"/>
    <property type="project" value="InterPro"/>
</dbReference>
<evidence type="ECO:0000256" key="17">
    <source>
        <dbReference type="SAM" id="Coils"/>
    </source>
</evidence>
<evidence type="ECO:0000256" key="1">
    <source>
        <dbReference type="ARBA" id="ARBA00001933"/>
    </source>
</evidence>
<dbReference type="InParanoid" id="A0A2P6MR03"/>
<reference evidence="19 20" key="1">
    <citation type="journal article" date="2018" name="Genome Biol. Evol.">
        <title>Multiple Roots of Fruiting Body Formation in Amoebozoa.</title>
        <authorList>
            <person name="Hillmann F."/>
            <person name="Forbes G."/>
            <person name="Novohradska S."/>
            <person name="Ferling I."/>
            <person name="Riege K."/>
            <person name="Groth M."/>
            <person name="Westermann M."/>
            <person name="Marz M."/>
            <person name="Spaller T."/>
            <person name="Winckler T."/>
            <person name="Schaap P."/>
            <person name="Glockner G."/>
        </authorList>
    </citation>
    <scope>NUCLEOTIDE SEQUENCE [LARGE SCALE GENOMIC DNA]</scope>
    <source>
        <strain evidence="19 20">Jena</strain>
    </source>
</reference>
<sequence>MEAPTRRSEVIEGHDLQMLKKQLSALGLSHDWEDDPLTLVKKLTDQLCVVALSLEETRKRAREQEAQHKTVQEERDLYMNAMEKFESQVREVQNSVQRLTTERDHLLTQLNQFKDHREQDNDTKFRQMVEEVDRERDRVLSELDASKTQVETLKQDLHKRDESVNSLRKENQSMREMLGKNQELLNEKNIEIVSMKQAHDRDRRDKNRIKMEAEELAKKLTQVLEDRDKIEEAQRETMNDNEELKHANATLSKELRDVTAKSIYWEGMSHNKEKERQDILHVYQGLGKEKNERDLTLGHYHQQIVQLQNQLSDRDREVADMITHIEDLEQQNHQYVVDLRNFERQSQDAARRNRDQMMEMKRATEASIEKDKRIEMHRQHILSLEGSLTDERRKNASLVKENQDVRQSLDRSDASREMMSINLDNQRAKSRELEELLKRERSKLADITRDKHQTYEEKNHSISTSVDHSISHSINQNGSRTPTSDATEGEVRNYKEDNEKMKLVIKKLNDERKKMKKWVISYEDELFRSDQRVAELTTKIKSMEIENGSSLSELSSNDEGRRSRRSNGLSEPQPSGHLTNSPRKERFLSSYTIILNASSGALLRFQLTCVTAGAGKLSNMETVRHSLNEFFAGKEPARIVLEVSGILVGLFTAGEVVKNRHEIKDSALKALFSTVKSIPAVKEKIESEKRGLKKMLVDSMALGGTLYREIPQKGVPHEQLLETLREIAERESHHLSSGKISGALYSSDKDLSKLLSQVYALFSSANALHPTIFPSVRKFEAEIVRMTLSMMHGGDEACGALTSGGTESILMAVKAHRDYYKKANPEMIVPVTGHAAFDKAASYFKIKLVHAPLGPDYKVDVNAVRKLINKNTILIVGSAPGFPHGVIDPIEHLAALADEHGVGFHTDCCLGGFILPWVRASGIHQVPAFDFGVKGVTSMSADTHKYGYATKGTSVVMFANHELRRAMYFVAPNWPGGMYASPTIAGSRPGALIACCWAALVSNGQEEYKRKSVAIWNTAQEVKAGIRKISSLSLVGDSYSSVVAFASTSSQLNIFKVADAMTSKGWHLNNLQFPSCVHICLTNHHVGRAQSFIDDLEDSVRIVLANPNAFPNGSAGVYGMAASFPDRGTIADIGIAYLDGCLDVF</sequence>
<gene>
    <name evidence="19" type="ORF">PROFUN_06455</name>
</gene>
<dbReference type="Gene3D" id="3.90.1150.10">
    <property type="entry name" value="Aspartate Aminotransferase, domain 1"/>
    <property type="match status" value="1"/>
</dbReference>
<feature type="coiled-coil region" evidence="17">
    <location>
        <begin position="54"/>
        <end position="261"/>
    </location>
</feature>
<dbReference type="EC" id="4.1.2.27" evidence="14"/>
<evidence type="ECO:0000256" key="2">
    <source>
        <dbReference type="ARBA" id="ARBA00004389"/>
    </source>
</evidence>
<keyword evidence="8" id="KW-0746">Sphingolipid metabolism</keyword>
<evidence type="ECO:0000256" key="9">
    <source>
        <dbReference type="ARBA" id="ARBA00022989"/>
    </source>
</evidence>
<protein>
    <recommendedName>
        <fullName evidence="14">sphinganine-1-phosphate aldolase</fullName>
        <ecNumber evidence="14">4.1.2.27</ecNumber>
    </recommendedName>
    <alternativeName>
        <fullName evidence="15">Sphingosine-1-phosphate aldolase</fullName>
    </alternativeName>
</protein>
<dbReference type="PANTHER" id="PTHR42735:SF6">
    <property type="entry name" value="SPHINGOSINE-1-PHOSPHATE LYASE 1"/>
    <property type="match status" value="1"/>
</dbReference>
<dbReference type="Proteomes" id="UP000241769">
    <property type="component" value="Unassembled WGS sequence"/>
</dbReference>
<keyword evidence="6" id="KW-0256">Endoplasmic reticulum</keyword>
<dbReference type="STRING" id="1890364.A0A2P6MR03"/>
<dbReference type="Gene3D" id="6.10.140.2150">
    <property type="match status" value="1"/>
</dbReference>
<comment type="cofactor">
    <cofactor evidence="1 16">
        <name>pyridoxal 5'-phosphate</name>
        <dbReference type="ChEBI" id="CHEBI:597326"/>
    </cofactor>
</comment>
<dbReference type="InterPro" id="IPR015422">
    <property type="entry name" value="PyrdxlP-dep_Trfase_small"/>
</dbReference>
<feature type="region of interest" description="Disordered" evidence="18">
    <location>
        <begin position="395"/>
        <end position="415"/>
    </location>
</feature>
<evidence type="ECO:0000256" key="12">
    <source>
        <dbReference type="ARBA" id="ARBA00023239"/>
    </source>
</evidence>
<comment type="caution">
    <text evidence="19">The sequence shown here is derived from an EMBL/GenBank/DDBJ whole genome shotgun (WGS) entry which is preliminary data.</text>
</comment>
<dbReference type="GO" id="GO:0005789">
    <property type="term" value="C:endoplasmic reticulum membrane"/>
    <property type="evidence" value="ECO:0007669"/>
    <property type="project" value="UniProtKB-SubCell"/>
</dbReference>
<evidence type="ECO:0000256" key="7">
    <source>
        <dbReference type="ARBA" id="ARBA00022898"/>
    </source>
</evidence>
<evidence type="ECO:0000256" key="13">
    <source>
        <dbReference type="ARBA" id="ARBA00038302"/>
    </source>
</evidence>